<dbReference type="EMBL" id="BLLK01000045">
    <property type="protein sequence ID" value="GFH52023.1"/>
    <property type="molecule type" value="Genomic_DNA"/>
</dbReference>
<gene>
    <name evidence="12" type="ORF">CTEN210_08499</name>
</gene>
<dbReference type="InterPro" id="IPR000757">
    <property type="entry name" value="Beta-glucanase-like"/>
</dbReference>
<evidence type="ECO:0000256" key="4">
    <source>
        <dbReference type="ARBA" id="ARBA00022968"/>
    </source>
</evidence>
<accession>A0AAD3H6Q1</accession>
<dbReference type="GO" id="GO:0005789">
    <property type="term" value="C:endoplasmic reticulum membrane"/>
    <property type="evidence" value="ECO:0007669"/>
    <property type="project" value="TreeGrafter"/>
</dbReference>
<feature type="domain" description="GH16" evidence="11">
    <location>
        <begin position="22"/>
        <end position="475"/>
    </location>
</feature>
<evidence type="ECO:0000256" key="3">
    <source>
        <dbReference type="ARBA" id="ARBA00022692"/>
    </source>
</evidence>
<dbReference type="SUPFAM" id="SSF49899">
    <property type="entry name" value="Concanavalin A-like lectins/glucanases"/>
    <property type="match status" value="1"/>
</dbReference>
<dbReference type="Pfam" id="PF03935">
    <property type="entry name" value="SKN1_KRE6_Sbg1"/>
    <property type="match status" value="1"/>
</dbReference>
<reference evidence="12 13" key="1">
    <citation type="journal article" date="2021" name="Sci. Rep.">
        <title>The genome of the diatom Chaetoceros tenuissimus carries an ancient integrated fragment of an extant virus.</title>
        <authorList>
            <person name="Hongo Y."/>
            <person name="Kimura K."/>
            <person name="Takaki Y."/>
            <person name="Yoshida Y."/>
            <person name="Baba S."/>
            <person name="Kobayashi G."/>
            <person name="Nagasaki K."/>
            <person name="Hano T."/>
            <person name="Tomaru Y."/>
        </authorList>
    </citation>
    <scope>NUCLEOTIDE SEQUENCE [LARGE SCALE GENOMIC DNA]</scope>
    <source>
        <strain evidence="12 13">NIES-3715</strain>
    </source>
</reference>
<organism evidence="12 13">
    <name type="scientific">Chaetoceros tenuissimus</name>
    <dbReference type="NCBI Taxonomy" id="426638"/>
    <lineage>
        <taxon>Eukaryota</taxon>
        <taxon>Sar</taxon>
        <taxon>Stramenopiles</taxon>
        <taxon>Ochrophyta</taxon>
        <taxon>Bacillariophyta</taxon>
        <taxon>Coscinodiscophyceae</taxon>
        <taxon>Chaetocerotophycidae</taxon>
        <taxon>Chaetocerotales</taxon>
        <taxon>Chaetocerotaceae</taxon>
        <taxon>Chaetoceros</taxon>
    </lineage>
</organism>
<keyword evidence="3 9" id="KW-0812">Transmembrane</keyword>
<evidence type="ECO:0000313" key="13">
    <source>
        <dbReference type="Proteomes" id="UP001054902"/>
    </source>
</evidence>
<dbReference type="GO" id="GO:0005886">
    <property type="term" value="C:plasma membrane"/>
    <property type="evidence" value="ECO:0007669"/>
    <property type="project" value="TreeGrafter"/>
</dbReference>
<evidence type="ECO:0000256" key="9">
    <source>
        <dbReference type="SAM" id="Phobius"/>
    </source>
</evidence>
<feature type="transmembrane region" description="Helical" evidence="9">
    <location>
        <begin position="614"/>
        <end position="635"/>
    </location>
</feature>
<dbReference type="PANTHER" id="PTHR31361:SF1">
    <property type="entry name" value="BETA-GLUCAN SYNTHESIS-ASSOCIATED PROTEIN KRE6-RELATED"/>
    <property type="match status" value="1"/>
</dbReference>
<dbReference type="InterPro" id="IPR013320">
    <property type="entry name" value="ConA-like_dom_sf"/>
</dbReference>
<evidence type="ECO:0000259" key="11">
    <source>
        <dbReference type="PROSITE" id="PS51762"/>
    </source>
</evidence>
<comment type="subcellular location">
    <subcellularLocation>
        <location evidence="1">Membrane</location>
        <topology evidence="1">Single-pass type II membrane protein</topology>
    </subcellularLocation>
</comment>
<keyword evidence="4" id="KW-0735">Signal-anchor</keyword>
<evidence type="ECO:0000256" key="6">
    <source>
        <dbReference type="ARBA" id="ARBA00023136"/>
    </source>
</evidence>
<proteinExistence type="inferred from homology"/>
<dbReference type="PROSITE" id="PS51762">
    <property type="entry name" value="GH16_2"/>
    <property type="match status" value="1"/>
</dbReference>
<keyword evidence="10" id="KW-0732">Signal</keyword>
<dbReference type="GO" id="GO:0071555">
    <property type="term" value="P:cell wall organization"/>
    <property type="evidence" value="ECO:0007669"/>
    <property type="project" value="UniProtKB-KW"/>
</dbReference>
<dbReference type="PANTHER" id="PTHR31361">
    <property type="entry name" value="BETA-GLUCAN SYNTHESIS-ASSOCIATED PROTEIN KRE6-RELATED"/>
    <property type="match status" value="1"/>
</dbReference>
<feature type="signal peptide" evidence="10">
    <location>
        <begin position="1"/>
        <end position="22"/>
    </location>
</feature>
<dbReference type="GO" id="GO:0015926">
    <property type="term" value="F:glucosidase activity"/>
    <property type="evidence" value="ECO:0007669"/>
    <property type="project" value="TreeGrafter"/>
</dbReference>
<keyword evidence="6 9" id="KW-0472">Membrane</keyword>
<comment type="similarity">
    <text evidence="2">Belongs to the SKN1/KRE6 family.</text>
</comment>
<feature type="chain" id="PRO_5042160201" description="GH16 domain-containing protein" evidence="10">
    <location>
        <begin position="23"/>
        <end position="650"/>
    </location>
</feature>
<evidence type="ECO:0000256" key="7">
    <source>
        <dbReference type="ARBA" id="ARBA00023180"/>
    </source>
</evidence>
<sequence length="650" mass="72058">MRWNSNNIILLLAISMLRESQGGWIDPDTPKDKRTTVSLIDGTQYDLVMSDEFNVPGRTFKDGHDPTWTALDKSDDDSSSAGGGSLHFYNSTMVSTTEDGLLEIKSKIGKTEWIHNDLVKGKKKHITKNFKSGMVQSWNKFCFTGGIVEVDVIFPGDPHIGGLWPAIWILGNLGRATYEASTNNIWPWSYDTCDRKKQDAQSISACNAQNHFGLNPYQGRGATEIDLIEIMTGKNTGPLPATEPGVSYPYADFTLQVAPGVPTNRPQSGSQPIRHATVTESGFTEWMAQSWYEGLEVNGNTTLNPYFYGTYLGETKPEEPVHRNKNQVFQADAVGAMHQMTPSHFQTLHTFRLEWQPGPGGRLDWFAKDYRVNSTFSMSGDGNGQDWVHAFSIKDESLNLTGAQIPVEPSYLIMNTAISSTWGFPYEVPPGCSKCFDCTNATCACSFNPGFCNMMKESNVAMYIDHVRVYQSKNDTAHVGLPHTVGCDPVEFPTKEYIKGNEYRYMRPAPFVYDDTAPLKKTIKKGGGNCTSSSDCGALLSEGGKESADQKGGVCLKSTYQDGIFSVPVEEGRCKCFDGYTGPYCLAVDKFDDEPGAWELRKNSNLFKNLPVPTLPPCLVISIAAMLLTTIIFGITNKKRKERRDGYMKM</sequence>
<evidence type="ECO:0000256" key="8">
    <source>
        <dbReference type="ARBA" id="ARBA00023316"/>
    </source>
</evidence>
<keyword evidence="5 9" id="KW-1133">Transmembrane helix</keyword>
<keyword evidence="13" id="KW-1185">Reference proteome</keyword>
<dbReference type="Proteomes" id="UP001054902">
    <property type="component" value="Unassembled WGS sequence"/>
</dbReference>
<dbReference type="InterPro" id="IPR005629">
    <property type="entry name" value="Skn1/Kre6/Sbg1"/>
</dbReference>
<evidence type="ECO:0000256" key="2">
    <source>
        <dbReference type="ARBA" id="ARBA00010962"/>
    </source>
</evidence>
<protein>
    <recommendedName>
        <fullName evidence="11">GH16 domain-containing protein</fullName>
    </recommendedName>
</protein>
<dbReference type="Gene3D" id="2.60.120.200">
    <property type="match status" value="1"/>
</dbReference>
<comment type="caution">
    <text evidence="12">The sequence shown here is derived from an EMBL/GenBank/DDBJ whole genome shotgun (WGS) entry which is preliminary data.</text>
</comment>
<evidence type="ECO:0000313" key="12">
    <source>
        <dbReference type="EMBL" id="GFH52023.1"/>
    </source>
</evidence>
<name>A0AAD3H6Q1_9STRA</name>
<evidence type="ECO:0000256" key="1">
    <source>
        <dbReference type="ARBA" id="ARBA00004606"/>
    </source>
</evidence>
<evidence type="ECO:0000256" key="10">
    <source>
        <dbReference type="SAM" id="SignalP"/>
    </source>
</evidence>
<keyword evidence="7" id="KW-0325">Glycoprotein</keyword>
<dbReference type="AlphaFoldDB" id="A0AAD3H6Q1"/>
<dbReference type="GO" id="GO:0006078">
    <property type="term" value="P:(1-&gt;6)-beta-D-glucan biosynthetic process"/>
    <property type="evidence" value="ECO:0007669"/>
    <property type="project" value="TreeGrafter"/>
</dbReference>
<evidence type="ECO:0000256" key="5">
    <source>
        <dbReference type="ARBA" id="ARBA00022989"/>
    </source>
</evidence>
<keyword evidence="8" id="KW-0961">Cell wall biogenesis/degradation</keyword>